<dbReference type="CDD" id="cd00093">
    <property type="entry name" value="HTH_XRE"/>
    <property type="match status" value="1"/>
</dbReference>
<evidence type="ECO:0000313" key="2">
    <source>
        <dbReference type="EMBL" id="MBO8483665.1"/>
    </source>
</evidence>
<dbReference type="GO" id="GO:0003677">
    <property type="term" value="F:DNA binding"/>
    <property type="evidence" value="ECO:0007669"/>
    <property type="project" value="InterPro"/>
</dbReference>
<dbReference type="Proteomes" id="UP000725002">
    <property type="component" value="Unassembled WGS sequence"/>
</dbReference>
<feature type="domain" description="HTH cro/C1-type" evidence="1">
    <location>
        <begin position="16"/>
        <end position="68"/>
    </location>
</feature>
<dbReference type="SUPFAM" id="SSF47413">
    <property type="entry name" value="lambda repressor-like DNA-binding domains"/>
    <property type="match status" value="1"/>
</dbReference>
<reference evidence="2" key="1">
    <citation type="submission" date="2020-10" db="EMBL/GenBank/DDBJ databases">
        <authorList>
            <person name="Gilroy R."/>
        </authorList>
    </citation>
    <scope>NUCLEOTIDE SEQUENCE</scope>
    <source>
        <strain evidence="2">G3-8215</strain>
    </source>
</reference>
<dbReference type="AlphaFoldDB" id="A0A940DS13"/>
<gene>
    <name evidence="2" type="ORF">IAB75_06075</name>
</gene>
<evidence type="ECO:0000313" key="3">
    <source>
        <dbReference type="Proteomes" id="UP000725002"/>
    </source>
</evidence>
<comment type="caution">
    <text evidence="2">The sequence shown here is derived from an EMBL/GenBank/DDBJ whole genome shotgun (WGS) entry which is preliminary data.</text>
</comment>
<name>A0A940DS13_9BACT</name>
<dbReference type="Gene3D" id="1.10.260.40">
    <property type="entry name" value="lambda repressor-like DNA-binding domains"/>
    <property type="match status" value="1"/>
</dbReference>
<sequence length="111" mass="12657">MARQKTDYNIENELCVKDILAERGLLMKDFAEQIGITRETLTRALRGNPQYSTLKAIAEGLGVNVYELFKERTVQRPQTDIHGCIYVDGEPNLIESKSDIEHLLKELNANH</sequence>
<accession>A0A940DS13</accession>
<dbReference type="PROSITE" id="PS50943">
    <property type="entry name" value="HTH_CROC1"/>
    <property type="match status" value="1"/>
</dbReference>
<reference evidence="2" key="2">
    <citation type="journal article" date="2021" name="PeerJ">
        <title>Extensive microbial diversity within the chicken gut microbiome revealed by metagenomics and culture.</title>
        <authorList>
            <person name="Gilroy R."/>
            <person name="Ravi A."/>
            <person name="Getino M."/>
            <person name="Pursley I."/>
            <person name="Horton D.L."/>
            <person name="Alikhan N.F."/>
            <person name="Baker D."/>
            <person name="Gharbi K."/>
            <person name="Hall N."/>
            <person name="Watson M."/>
            <person name="Adriaenssens E.M."/>
            <person name="Foster-Nyarko E."/>
            <person name="Jarju S."/>
            <person name="Secka A."/>
            <person name="Antonio M."/>
            <person name="Oren A."/>
            <person name="Chaudhuri R.R."/>
            <person name="La Ragione R."/>
            <person name="Hildebrand F."/>
            <person name="Pallen M.J."/>
        </authorList>
    </citation>
    <scope>NUCLEOTIDE SEQUENCE</scope>
    <source>
        <strain evidence="2">G3-8215</strain>
    </source>
</reference>
<dbReference type="SMART" id="SM00530">
    <property type="entry name" value="HTH_XRE"/>
    <property type="match status" value="1"/>
</dbReference>
<dbReference type="Pfam" id="PF01381">
    <property type="entry name" value="HTH_3"/>
    <property type="match status" value="1"/>
</dbReference>
<protein>
    <submittedName>
        <fullName evidence="2">Helix-turn-helix transcriptional regulator</fullName>
    </submittedName>
</protein>
<organism evidence="2 3">
    <name type="scientific">Candidatus Cryptobacteroides avicola</name>
    <dbReference type="NCBI Taxonomy" id="2840757"/>
    <lineage>
        <taxon>Bacteria</taxon>
        <taxon>Pseudomonadati</taxon>
        <taxon>Bacteroidota</taxon>
        <taxon>Bacteroidia</taxon>
        <taxon>Bacteroidales</taxon>
        <taxon>Candidatus Cryptobacteroides</taxon>
    </lineage>
</organism>
<proteinExistence type="predicted"/>
<evidence type="ECO:0000259" key="1">
    <source>
        <dbReference type="PROSITE" id="PS50943"/>
    </source>
</evidence>
<dbReference type="InterPro" id="IPR010982">
    <property type="entry name" value="Lambda_DNA-bd_dom_sf"/>
</dbReference>
<dbReference type="EMBL" id="JADILV010000041">
    <property type="protein sequence ID" value="MBO8483665.1"/>
    <property type="molecule type" value="Genomic_DNA"/>
</dbReference>
<dbReference type="InterPro" id="IPR001387">
    <property type="entry name" value="Cro/C1-type_HTH"/>
</dbReference>